<feature type="transmembrane region" description="Helical" evidence="2">
    <location>
        <begin position="428"/>
        <end position="445"/>
    </location>
</feature>
<keyword evidence="4" id="KW-1185">Reference proteome</keyword>
<dbReference type="InParanoid" id="A0A667YV34"/>
<reference evidence="3" key="1">
    <citation type="submission" date="2019-06" db="EMBL/GenBank/DDBJ databases">
        <authorList>
            <consortium name="Wellcome Sanger Institute Data Sharing"/>
        </authorList>
    </citation>
    <scope>NUCLEOTIDE SEQUENCE [LARGE SCALE GENOMIC DNA]</scope>
</reference>
<reference evidence="3" key="2">
    <citation type="submission" date="2025-08" db="UniProtKB">
        <authorList>
            <consortium name="Ensembl"/>
        </authorList>
    </citation>
    <scope>IDENTIFICATION</scope>
</reference>
<proteinExistence type="predicted"/>
<evidence type="ECO:0000256" key="1">
    <source>
        <dbReference type="SAM" id="MobiDB-lite"/>
    </source>
</evidence>
<keyword evidence="2" id="KW-0812">Transmembrane</keyword>
<feature type="compositionally biased region" description="Pro residues" evidence="1">
    <location>
        <begin position="255"/>
        <end position="268"/>
    </location>
</feature>
<dbReference type="GeneTree" id="ENSGT00990000209902"/>
<dbReference type="CDD" id="cd00229">
    <property type="entry name" value="SGNH_hydrolase"/>
    <property type="match status" value="1"/>
</dbReference>
<organism evidence="3 4">
    <name type="scientific">Myripristis murdjan</name>
    <name type="common">pinecone soldierfish</name>
    <dbReference type="NCBI Taxonomy" id="586833"/>
    <lineage>
        <taxon>Eukaryota</taxon>
        <taxon>Metazoa</taxon>
        <taxon>Chordata</taxon>
        <taxon>Craniata</taxon>
        <taxon>Vertebrata</taxon>
        <taxon>Euteleostomi</taxon>
        <taxon>Actinopterygii</taxon>
        <taxon>Neopterygii</taxon>
        <taxon>Teleostei</taxon>
        <taxon>Neoteleostei</taxon>
        <taxon>Acanthomorphata</taxon>
        <taxon>Holocentriformes</taxon>
        <taxon>Holocentridae</taxon>
        <taxon>Myripristis</taxon>
    </lineage>
</organism>
<dbReference type="InterPro" id="IPR036514">
    <property type="entry name" value="SGNH_hydro_sf"/>
</dbReference>
<name>A0A667YV34_9TELE</name>
<evidence type="ECO:0000313" key="4">
    <source>
        <dbReference type="Proteomes" id="UP000472263"/>
    </source>
</evidence>
<dbReference type="AlphaFoldDB" id="A0A667YV34"/>
<evidence type="ECO:0000313" key="3">
    <source>
        <dbReference type="Ensembl" id="ENSMMDP00005030278.1"/>
    </source>
</evidence>
<feature type="region of interest" description="Disordered" evidence="1">
    <location>
        <begin position="252"/>
        <end position="271"/>
    </location>
</feature>
<sequence>MPRAKSHRRAQALKQRMAQPLPWIPQPPVPEFVARKKYKFCVIILNFVVNHTGRGTGYRHRVRRWPTSELTQRSFKLVTPAQKPDQKMVFVVGDSHLRAMVDGIVAMPEVPLCFSFLSVPGAHAAELRTEVSHAALPWTPDVVCVLAPSNNLTASRNIGEASLDFGALLATVCNRWAKVFVLDFPPRLNIEPGLQELFRQEFRRVAARLPYVSVAEHLPMDRLELWSRDGVHLSDSDGTPILVQALWDAAVRQLTPPPPPPPSVPPRTSPRARVSPVLVVTGHSPAPRHRDPLEWTVVGQEGKVMCLTSPVQESVLPSNPVWFSGDILEAMERVSPSSDCSVTALLPAGQVNCLVITFIYLEVFYISFDFKVFLLSYKMLNGFASDVPARPSPARGTVSASRPRPAVQQVCLCLNIICELALRGSRKMVLLFSYLSVVYIVLSSYSQLHSVLFTLFIQLFTLFSLLFTFCFI</sequence>
<keyword evidence="2" id="KW-0472">Membrane</keyword>
<accession>A0A667YV34</accession>
<dbReference type="Ensembl" id="ENSMMDT00005030974.1">
    <property type="protein sequence ID" value="ENSMMDP00005030278.1"/>
    <property type="gene ID" value="ENSMMDG00005014321.1"/>
</dbReference>
<reference evidence="3" key="3">
    <citation type="submission" date="2025-09" db="UniProtKB">
        <authorList>
            <consortium name="Ensembl"/>
        </authorList>
    </citation>
    <scope>IDENTIFICATION</scope>
</reference>
<keyword evidence="2" id="KW-1133">Transmembrane helix</keyword>
<protein>
    <submittedName>
        <fullName evidence="3">Uncharacterized protein</fullName>
    </submittedName>
</protein>
<dbReference type="Gene3D" id="3.40.50.1110">
    <property type="entry name" value="SGNH hydrolase"/>
    <property type="match status" value="1"/>
</dbReference>
<feature type="transmembrane region" description="Helical" evidence="2">
    <location>
        <begin position="451"/>
        <end position="471"/>
    </location>
</feature>
<evidence type="ECO:0000256" key="2">
    <source>
        <dbReference type="SAM" id="Phobius"/>
    </source>
</evidence>
<dbReference type="SUPFAM" id="SSF52266">
    <property type="entry name" value="SGNH hydrolase"/>
    <property type="match status" value="1"/>
</dbReference>
<dbReference type="Proteomes" id="UP000472263">
    <property type="component" value="Chromosome 19"/>
</dbReference>